<name>A0A2C9VAZ8_MANES</name>
<reference evidence="1" key="1">
    <citation type="submission" date="2016-02" db="EMBL/GenBank/DDBJ databases">
        <title>WGS assembly of Manihot esculenta.</title>
        <authorList>
            <person name="Bredeson J.V."/>
            <person name="Prochnik S.E."/>
            <person name="Lyons J.B."/>
            <person name="Schmutz J."/>
            <person name="Grimwood J."/>
            <person name="Vrebalov J."/>
            <person name="Bart R.S."/>
            <person name="Amuge T."/>
            <person name="Ferguson M.E."/>
            <person name="Green R."/>
            <person name="Putnam N."/>
            <person name="Stites J."/>
            <person name="Rounsley S."/>
            <person name="Rokhsar D.S."/>
        </authorList>
    </citation>
    <scope>NUCLEOTIDE SEQUENCE [LARGE SCALE GENOMIC DNA]</scope>
    <source>
        <tissue evidence="1">Leaf</tissue>
    </source>
</reference>
<dbReference type="EMBL" id="CM004395">
    <property type="protein sequence ID" value="OAY42097.1"/>
    <property type="molecule type" value="Genomic_DNA"/>
</dbReference>
<organism evidence="1">
    <name type="scientific">Manihot esculenta</name>
    <name type="common">Cassava</name>
    <name type="synonym">Jatropha manihot</name>
    <dbReference type="NCBI Taxonomy" id="3983"/>
    <lineage>
        <taxon>Eukaryota</taxon>
        <taxon>Viridiplantae</taxon>
        <taxon>Streptophyta</taxon>
        <taxon>Embryophyta</taxon>
        <taxon>Tracheophyta</taxon>
        <taxon>Spermatophyta</taxon>
        <taxon>Magnoliopsida</taxon>
        <taxon>eudicotyledons</taxon>
        <taxon>Gunneridae</taxon>
        <taxon>Pentapetalae</taxon>
        <taxon>rosids</taxon>
        <taxon>fabids</taxon>
        <taxon>Malpighiales</taxon>
        <taxon>Euphorbiaceae</taxon>
        <taxon>Crotonoideae</taxon>
        <taxon>Manihoteae</taxon>
        <taxon>Manihot</taxon>
    </lineage>
</organism>
<evidence type="ECO:0000313" key="1">
    <source>
        <dbReference type="EMBL" id="OAY42097.1"/>
    </source>
</evidence>
<dbReference type="AlphaFoldDB" id="A0A2C9VAZ8"/>
<sequence length="33" mass="4012">MCIRNSNSIFFLNEIEGFIFINKINNHLVYFIF</sequence>
<accession>A0A2C9VAZ8</accession>
<proteinExistence type="predicted"/>
<gene>
    <name evidence="1" type="ORF">MANES_09G152600</name>
</gene>
<protein>
    <submittedName>
        <fullName evidence="1">Uncharacterized protein</fullName>
    </submittedName>
</protein>